<evidence type="ECO:0000313" key="1">
    <source>
        <dbReference type="EMBL" id="GAA4506250.1"/>
    </source>
</evidence>
<name>A0ABP8QPE4_9ACTN</name>
<dbReference type="Proteomes" id="UP001500503">
    <property type="component" value="Unassembled WGS sequence"/>
</dbReference>
<protein>
    <recommendedName>
        <fullName evidence="3">SAM-dependent methyltransferase</fullName>
    </recommendedName>
</protein>
<dbReference type="Gene3D" id="3.40.50.150">
    <property type="entry name" value="Vaccinia Virus protein VP39"/>
    <property type="match status" value="1"/>
</dbReference>
<gene>
    <name evidence="1" type="ORF">GCM10023191_063090</name>
</gene>
<organism evidence="1 2">
    <name type="scientific">Actinoallomurus oryzae</name>
    <dbReference type="NCBI Taxonomy" id="502180"/>
    <lineage>
        <taxon>Bacteria</taxon>
        <taxon>Bacillati</taxon>
        <taxon>Actinomycetota</taxon>
        <taxon>Actinomycetes</taxon>
        <taxon>Streptosporangiales</taxon>
        <taxon>Thermomonosporaceae</taxon>
        <taxon>Actinoallomurus</taxon>
    </lineage>
</organism>
<dbReference type="InterPro" id="IPR029063">
    <property type="entry name" value="SAM-dependent_MTases_sf"/>
</dbReference>
<reference evidence="2" key="1">
    <citation type="journal article" date="2019" name="Int. J. Syst. Evol. Microbiol.">
        <title>The Global Catalogue of Microorganisms (GCM) 10K type strain sequencing project: providing services to taxonomists for standard genome sequencing and annotation.</title>
        <authorList>
            <consortium name="The Broad Institute Genomics Platform"/>
            <consortium name="The Broad Institute Genome Sequencing Center for Infectious Disease"/>
            <person name="Wu L."/>
            <person name="Ma J."/>
        </authorList>
    </citation>
    <scope>NUCLEOTIDE SEQUENCE [LARGE SCALE GENOMIC DNA]</scope>
    <source>
        <strain evidence="2">JCM 17933</strain>
    </source>
</reference>
<dbReference type="RefSeq" id="WP_345470036.1">
    <property type="nucleotide sequence ID" value="NZ_BAABHF010000039.1"/>
</dbReference>
<comment type="caution">
    <text evidence="1">The sequence shown here is derived from an EMBL/GenBank/DDBJ whole genome shotgun (WGS) entry which is preliminary data.</text>
</comment>
<sequence length="129" mass="14608">MTGFLEATRTAYDTIAGRYAERFHDELADQPLERALKPDGHVLIAVLVGDERLHRTEAFGHEIALDYHLRPPELLADEMTRAGLTVTTRVFRERQEGESLPRAFLLARKPVTVPVIRRLVPGVGLGRRR</sequence>
<proteinExistence type="predicted"/>
<evidence type="ECO:0008006" key="3">
    <source>
        <dbReference type="Google" id="ProtNLM"/>
    </source>
</evidence>
<dbReference type="EMBL" id="BAABHF010000039">
    <property type="protein sequence ID" value="GAA4506250.1"/>
    <property type="molecule type" value="Genomic_DNA"/>
</dbReference>
<dbReference type="SUPFAM" id="SSF53335">
    <property type="entry name" value="S-adenosyl-L-methionine-dependent methyltransferases"/>
    <property type="match status" value="1"/>
</dbReference>
<evidence type="ECO:0000313" key="2">
    <source>
        <dbReference type="Proteomes" id="UP001500503"/>
    </source>
</evidence>
<keyword evidence="2" id="KW-1185">Reference proteome</keyword>
<accession>A0ABP8QPE4</accession>